<dbReference type="InterPro" id="IPR001878">
    <property type="entry name" value="Znf_CCHC"/>
</dbReference>
<keyword evidence="1" id="KW-0862">Zinc</keyword>
<reference evidence="5" key="1">
    <citation type="submission" date="2019-07" db="EMBL/GenBank/DDBJ databases">
        <title>De Novo Assembly of kiwifruit Actinidia rufa.</title>
        <authorList>
            <person name="Sugita-Konishi S."/>
            <person name="Sato K."/>
            <person name="Mori E."/>
            <person name="Abe Y."/>
            <person name="Kisaki G."/>
            <person name="Hamano K."/>
            <person name="Suezawa K."/>
            <person name="Otani M."/>
            <person name="Fukuda T."/>
            <person name="Manabe T."/>
            <person name="Gomi K."/>
            <person name="Tabuchi M."/>
            <person name="Akimitsu K."/>
            <person name="Kataoka I."/>
        </authorList>
    </citation>
    <scope>NUCLEOTIDE SEQUENCE [LARGE SCALE GENOMIC DNA]</scope>
    <source>
        <strain evidence="5">cv. Fuchu</strain>
    </source>
</reference>
<protein>
    <recommendedName>
        <fullName evidence="3">CCHC-type domain-containing protein</fullName>
    </recommendedName>
</protein>
<keyword evidence="5" id="KW-1185">Reference proteome</keyword>
<evidence type="ECO:0000256" key="2">
    <source>
        <dbReference type="SAM" id="MobiDB-lite"/>
    </source>
</evidence>
<dbReference type="GO" id="GO:0003676">
    <property type="term" value="F:nucleic acid binding"/>
    <property type="evidence" value="ECO:0007669"/>
    <property type="project" value="InterPro"/>
</dbReference>
<dbReference type="EMBL" id="BJWL01000249">
    <property type="protein sequence ID" value="GFS36323.1"/>
    <property type="molecule type" value="Genomic_DNA"/>
</dbReference>
<dbReference type="SUPFAM" id="SSF57756">
    <property type="entry name" value="Retrovirus zinc finger-like domains"/>
    <property type="match status" value="1"/>
</dbReference>
<feature type="domain" description="CCHC-type" evidence="3">
    <location>
        <begin position="157"/>
        <end position="170"/>
    </location>
</feature>
<evidence type="ECO:0000313" key="4">
    <source>
        <dbReference type="EMBL" id="GFS36323.1"/>
    </source>
</evidence>
<organism evidence="4 5">
    <name type="scientific">Actinidia rufa</name>
    <dbReference type="NCBI Taxonomy" id="165716"/>
    <lineage>
        <taxon>Eukaryota</taxon>
        <taxon>Viridiplantae</taxon>
        <taxon>Streptophyta</taxon>
        <taxon>Embryophyta</taxon>
        <taxon>Tracheophyta</taxon>
        <taxon>Spermatophyta</taxon>
        <taxon>Magnoliopsida</taxon>
        <taxon>eudicotyledons</taxon>
        <taxon>Gunneridae</taxon>
        <taxon>Pentapetalae</taxon>
        <taxon>asterids</taxon>
        <taxon>Ericales</taxon>
        <taxon>Actinidiaceae</taxon>
        <taxon>Actinidia</taxon>
    </lineage>
</organism>
<dbReference type="GO" id="GO:0008270">
    <property type="term" value="F:zinc ion binding"/>
    <property type="evidence" value="ECO:0007669"/>
    <property type="project" value="UniProtKB-KW"/>
</dbReference>
<dbReference type="Proteomes" id="UP000585474">
    <property type="component" value="Unassembled WGS sequence"/>
</dbReference>
<comment type="caution">
    <text evidence="4">The sequence shown here is derived from an EMBL/GenBank/DDBJ whole genome shotgun (WGS) entry which is preliminary data.</text>
</comment>
<dbReference type="AlphaFoldDB" id="A0A7J0DJC2"/>
<evidence type="ECO:0000256" key="1">
    <source>
        <dbReference type="PROSITE-ProRule" id="PRU00047"/>
    </source>
</evidence>
<dbReference type="PROSITE" id="PS50158">
    <property type="entry name" value="ZF_CCHC"/>
    <property type="match status" value="1"/>
</dbReference>
<evidence type="ECO:0000313" key="5">
    <source>
        <dbReference type="Proteomes" id="UP000585474"/>
    </source>
</evidence>
<evidence type="ECO:0000259" key="3">
    <source>
        <dbReference type="PROSITE" id="PS50158"/>
    </source>
</evidence>
<sequence>MFGGVGGAPPTVFGGAEFMGYTPMVEDRGRERGEEYEAKFISLSRFEKAFVSTEEGKAKQFMRELRSSITNKITENLIKVYSTMVSSVTTIEETLNETRKISFRALVHNQRGVFRRSQRILQHNSNILLGQQRQSQQRGQSHSQSQGQSQVRGPFTCFPCGQVGHITRQCTPEGEQSGSYEIATTYSVSSNLEGYSSIHFGSDFISVWTTSCSSAGSEDAGTGLRYDISSATTGQQEQHV</sequence>
<keyword evidence="1" id="KW-0863">Zinc-finger</keyword>
<gene>
    <name evidence="4" type="ORF">Acr_00g0045370</name>
</gene>
<dbReference type="InterPro" id="IPR036875">
    <property type="entry name" value="Znf_CCHC_sf"/>
</dbReference>
<proteinExistence type="predicted"/>
<dbReference type="OrthoDB" id="1600276at2759"/>
<feature type="region of interest" description="Disordered" evidence="2">
    <location>
        <begin position="131"/>
        <end position="151"/>
    </location>
</feature>
<name>A0A7J0DJC2_9ERIC</name>
<keyword evidence="1" id="KW-0479">Metal-binding</keyword>
<accession>A0A7J0DJC2</accession>
<dbReference type="Gene3D" id="4.10.60.10">
    <property type="entry name" value="Zinc finger, CCHC-type"/>
    <property type="match status" value="1"/>
</dbReference>